<dbReference type="AlphaFoldDB" id="A0A2V3J226"/>
<dbReference type="PANTHER" id="PTHR16254:SF14">
    <property type="entry name" value="TRANSMEMBRANE AND COILED-COIL DOMAIN-CONTAINING PROTEIN 3"/>
    <property type="match status" value="1"/>
</dbReference>
<feature type="transmembrane region" description="Helical" evidence="11">
    <location>
        <begin position="491"/>
        <end position="513"/>
    </location>
</feature>
<protein>
    <submittedName>
        <fullName evidence="14">K(+) efflux antiporter 5</fullName>
    </submittedName>
</protein>
<keyword evidence="5 12" id="KW-0732">Signal</keyword>
<keyword evidence="4 11" id="KW-0812">Transmembrane</keyword>
<feature type="compositionally biased region" description="Basic and acidic residues" evidence="10">
    <location>
        <begin position="298"/>
        <end position="312"/>
    </location>
</feature>
<evidence type="ECO:0000256" key="4">
    <source>
        <dbReference type="ARBA" id="ARBA00022692"/>
    </source>
</evidence>
<dbReference type="InterPro" id="IPR045158">
    <property type="entry name" value="KEA4/5/6-like"/>
</dbReference>
<feature type="transmembrane region" description="Helical" evidence="11">
    <location>
        <begin position="231"/>
        <end position="256"/>
    </location>
</feature>
<gene>
    <name evidence="14" type="ORF">BWQ96_01898</name>
</gene>
<dbReference type="SUPFAM" id="SSF47473">
    <property type="entry name" value="EF-hand"/>
    <property type="match status" value="1"/>
</dbReference>
<evidence type="ECO:0000256" key="2">
    <source>
        <dbReference type="ARBA" id="ARBA00022448"/>
    </source>
</evidence>
<evidence type="ECO:0000256" key="3">
    <source>
        <dbReference type="ARBA" id="ARBA00022449"/>
    </source>
</evidence>
<feature type="region of interest" description="Disordered" evidence="10">
    <location>
        <begin position="287"/>
        <end position="330"/>
    </location>
</feature>
<comment type="caution">
    <text evidence="14">The sequence shown here is derived from an EMBL/GenBank/DDBJ whole genome shotgun (WGS) entry which is preliminary data.</text>
</comment>
<evidence type="ECO:0000256" key="6">
    <source>
        <dbReference type="ARBA" id="ARBA00022837"/>
    </source>
</evidence>
<feature type="transmembrane region" description="Helical" evidence="11">
    <location>
        <begin position="410"/>
        <end position="428"/>
    </location>
</feature>
<keyword evidence="7 11" id="KW-1133">Transmembrane helix</keyword>
<accession>A0A2V3J226</accession>
<evidence type="ECO:0000313" key="14">
    <source>
        <dbReference type="EMBL" id="PXF48438.1"/>
    </source>
</evidence>
<feature type="transmembrane region" description="Helical" evidence="11">
    <location>
        <begin position="376"/>
        <end position="398"/>
    </location>
</feature>
<keyword evidence="6" id="KW-0106">Calcium</keyword>
<dbReference type="EMBL" id="NBIV01000014">
    <property type="protein sequence ID" value="PXF48438.1"/>
    <property type="molecule type" value="Genomic_DNA"/>
</dbReference>
<dbReference type="GO" id="GO:0005509">
    <property type="term" value="F:calcium ion binding"/>
    <property type="evidence" value="ECO:0007669"/>
    <property type="project" value="InterPro"/>
</dbReference>
<evidence type="ECO:0000259" key="13">
    <source>
        <dbReference type="PROSITE" id="PS50222"/>
    </source>
</evidence>
<comment type="subcellular location">
    <subcellularLocation>
        <location evidence="1">Membrane</location>
        <topology evidence="1">Multi-pass membrane protein</topology>
    </subcellularLocation>
</comment>
<keyword evidence="15" id="KW-1185">Reference proteome</keyword>
<organism evidence="14 15">
    <name type="scientific">Gracilariopsis chorda</name>
    <dbReference type="NCBI Taxonomy" id="448386"/>
    <lineage>
        <taxon>Eukaryota</taxon>
        <taxon>Rhodophyta</taxon>
        <taxon>Florideophyceae</taxon>
        <taxon>Rhodymeniophycidae</taxon>
        <taxon>Gracilariales</taxon>
        <taxon>Gracilariaceae</taxon>
        <taxon>Gracilariopsis</taxon>
    </lineage>
</organism>
<evidence type="ECO:0000256" key="12">
    <source>
        <dbReference type="SAM" id="SignalP"/>
    </source>
</evidence>
<dbReference type="InterPro" id="IPR006153">
    <property type="entry name" value="Cation/H_exchanger_TM"/>
</dbReference>
<proteinExistence type="predicted"/>
<feature type="domain" description="EF-hand" evidence="13">
    <location>
        <begin position="59"/>
        <end position="87"/>
    </location>
</feature>
<keyword evidence="2" id="KW-0813">Transport</keyword>
<dbReference type="Proteomes" id="UP000247409">
    <property type="component" value="Unassembled WGS sequence"/>
</dbReference>
<evidence type="ECO:0000256" key="9">
    <source>
        <dbReference type="ARBA" id="ARBA00023136"/>
    </source>
</evidence>
<keyword evidence="3" id="KW-0050">Antiport</keyword>
<feature type="chain" id="PRO_5015860198" evidence="12">
    <location>
        <begin position="25"/>
        <end position="590"/>
    </location>
</feature>
<feature type="compositionally biased region" description="Polar residues" evidence="10">
    <location>
        <begin position="287"/>
        <end position="297"/>
    </location>
</feature>
<evidence type="ECO:0000256" key="8">
    <source>
        <dbReference type="ARBA" id="ARBA00023065"/>
    </source>
</evidence>
<evidence type="ECO:0000256" key="10">
    <source>
        <dbReference type="SAM" id="MobiDB-lite"/>
    </source>
</evidence>
<dbReference type="InterPro" id="IPR011992">
    <property type="entry name" value="EF-hand-dom_pair"/>
</dbReference>
<evidence type="ECO:0000256" key="11">
    <source>
        <dbReference type="SAM" id="Phobius"/>
    </source>
</evidence>
<keyword evidence="9 11" id="KW-0472">Membrane</keyword>
<dbReference type="InterPro" id="IPR038770">
    <property type="entry name" value="Na+/solute_symporter_sf"/>
</dbReference>
<feature type="transmembrane region" description="Helical" evidence="11">
    <location>
        <begin position="148"/>
        <end position="169"/>
    </location>
</feature>
<dbReference type="InterPro" id="IPR002048">
    <property type="entry name" value="EF_hand_dom"/>
</dbReference>
<feature type="transmembrane region" description="Helical" evidence="11">
    <location>
        <begin position="200"/>
        <end position="219"/>
    </location>
</feature>
<evidence type="ECO:0000256" key="7">
    <source>
        <dbReference type="ARBA" id="ARBA00022989"/>
    </source>
</evidence>
<dbReference type="PROSITE" id="PS50222">
    <property type="entry name" value="EF_HAND_2"/>
    <property type="match status" value="1"/>
</dbReference>
<feature type="transmembrane region" description="Helical" evidence="11">
    <location>
        <begin position="462"/>
        <end position="485"/>
    </location>
</feature>
<evidence type="ECO:0000256" key="5">
    <source>
        <dbReference type="ARBA" id="ARBA00022729"/>
    </source>
</evidence>
<feature type="transmembrane region" description="Helical" evidence="11">
    <location>
        <begin position="176"/>
        <end position="194"/>
    </location>
</feature>
<evidence type="ECO:0000313" key="15">
    <source>
        <dbReference type="Proteomes" id="UP000247409"/>
    </source>
</evidence>
<dbReference type="InterPro" id="IPR018247">
    <property type="entry name" value="EF_Hand_1_Ca_BS"/>
</dbReference>
<dbReference type="OrthoDB" id="1654420at2759"/>
<dbReference type="PANTHER" id="PTHR16254">
    <property type="entry name" value="POTASSIUM/PROTON ANTIPORTER-RELATED"/>
    <property type="match status" value="1"/>
</dbReference>
<name>A0A2V3J226_9FLOR</name>
<reference evidence="14 15" key="1">
    <citation type="journal article" date="2018" name="Mol. Biol. Evol.">
        <title>Analysis of the draft genome of the red seaweed Gracilariopsis chorda provides insights into genome size evolution in Rhodophyta.</title>
        <authorList>
            <person name="Lee J."/>
            <person name="Yang E.C."/>
            <person name="Graf L."/>
            <person name="Yang J.H."/>
            <person name="Qiu H."/>
            <person name="Zel Zion U."/>
            <person name="Chan C.X."/>
            <person name="Stephens T.G."/>
            <person name="Weber A.P.M."/>
            <person name="Boo G.H."/>
            <person name="Boo S.M."/>
            <person name="Kim K.M."/>
            <person name="Shin Y."/>
            <person name="Jung M."/>
            <person name="Lee S.J."/>
            <person name="Yim H.S."/>
            <person name="Lee J.H."/>
            <person name="Bhattacharya D."/>
            <person name="Yoon H.S."/>
        </authorList>
    </citation>
    <scope>NUCLEOTIDE SEQUENCE [LARGE SCALE GENOMIC DNA]</scope>
    <source>
        <strain evidence="14 15">SKKU-2015</strain>
        <tissue evidence="14">Whole body</tissue>
    </source>
</reference>
<sequence>MSLSRLFALFTVACVLLQPVFVAARPVPPPPPPLSLPANVSLRVLVDAASVASTHAHSRLFEHFDVDSDGKLDEKEVAALLKLLTKKKTEHHPSAHTDKPPGTHDITIDGETLSVGQGEFDLLFKQLSNLKQTKDPSKDPRMTLQEDIIFVKDLVIVFSAATIAGVVATNFRQPPLIGFLLGGMTVGPGGLGIVTELVEVETLASLGIAFLLFSLGVEFSITELQGVRRVVVAGGISSMIGIVLGTGALSFILSLVKSIPEAVALGLAVSLSSTAVVLQCLSASSQGAPHPTHSSHNSLHETTHPGSDDEKHAHHTASPPDTPSVPMGKTSMFNFDAPRSRKTMLGLLVFQDVMIGLILALLPTLQGSVGQFLEEFMSAILRLGCFVILSLILAEFVLPTLSERLDASKSQEVFTIGCVVFCLAMSYLSEEMGLAIELGAFAAGMMLSESRHKHRVESSVESIRTVFSAIFFISVGMMIHWRYFYLNFAKIAVLLVVILVVKSIVMGAVICVLGGLPLRTSMACGAAIAQAGEFTFVVASKGQALLLFSASEARMINGATALSMLATPYIIRFARRWAAQGAQRGDTPSA</sequence>
<keyword evidence="8" id="KW-0406">Ion transport</keyword>
<feature type="signal peptide" evidence="12">
    <location>
        <begin position="1"/>
        <end position="24"/>
    </location>
</feature>
<dbReference type="PROSITE" id="PS00018">
    <property type="entry name" value="EF_HAND_1"/>
    <property type="match status" value="1"/>
</dbReference>
<feature type="transmembrane region" description="Helical" evidence="11">
    <location>
        <begin position="262"/>
        <end position="281"/>
    </location>
</feature>
<dbReference type="GO" id="GO:0015386">
    <property type="term" value="F:potassium:proton antiporter activity"/>
    <property type="evidence" value="ECO:0007669"/>
    <property type="project" value="InterPro"/>
</dbReference>
<feature type="transmembrane region" description="Helical" evidence="11">
    <location>
        <begin position="344"/>
        <end position="364"/>
    </location>
</feature>
<dbReference type="GO" id="GO:0016020">
    <property type="term" value="C:membrane"/>
    <property type="evidence" value="ECO:0007669"/>
    <property type="project" value="UniProtKB-SubCell"/>
</dbReference>
<evidence type="ECO:0000256" key="1">
    <source>
        <dbReference type="ARBA" id="ARBA00004141"/>
    </source>
</evidence>
<dbReference type="Gene3D" id="1.20.1530.20">
    <property type="match status" value="2"/>
</dbReference>
<dbReference type="Pfam" id="PF00999">
    <property type="entry name" value="Na_H_Exchanger"/>
    <property type="match status" value="2"/>
</dbReference>